<evidence type="ECO:0000313" key="1">
    <source>
        <dbReference type="Proteomes" id="UP000887565"/>
    </source>
</evidence>
<keyword evidence="1" id="KW-1185">Reference proteome</keyword>
<dbReference type="Proteomes" id="UP000887565">
    <property type="component" value="Unplaced"/>
</dbReference>
<protein>
    <submittedName>
        <fullName evidence="2">Uncharacterized protein</fullName>
    </submittedName>
</protein>
<accession>A0A915J4N8</accession>
<evidence type="ECO:0000313" key="2">
    <source>
        <dbReference type="WBParaSite" id="nRc.2.0.1.t20783-RA"/>
    </source>
</evidence>
<dbReference type="WBParaSite" id="nRc.2.0.1.t20783-RA">
    <property type="protein sequence ID" value="nRc.2.0.1.t20783-RA"/>
    <property type="gene ID" value="nRc.2.0.1.g20783"/>
</dbReference>
<organism evidence="1 2">
    <name type="scientific">Romanomermis culicivorax</name>
    <name type="common">Nematode worm</name>
    <dbReference type="NCBI Taxonomy" id="13658"/>
    <lineage>
        <taxon>Eukaryota</taxon>
        <taxon>Metazoa</taxon>
        <taxon>Ecdysozoa</taxon>
        <taxon>Nematoda</taxon>
        <taxon>Enoplea</taxon>
        <taxon>Dorylaimia</taxon>
        <taxon>Mermithida</taxon>
        <taxon>Mermithoidea</taxon>
        <taxon>Mermithidae</taxon>
        <taxon>Romanomermis</taxon>
    </lineage>
</organism>
<sequence>MKKNTRLFIEKIDVEKQQESHQHHIYNNKKVPPWPFFLQQGRRASQDQIVMCFCQLAEIMNPERAADGRKNLNLPDIIPTCLIEAPTVIRATLKRCHPPPMRSAA</sequence>
<dbReference type="AlphaFoldDB" id="A0A915J4N8"/>
<proteinExistence type="predicted"/>
<reference evidence="2" key="1">
    <citation type="submission" date="2022-11" db="UniProtKB">
        <authorList>
            <consortium name="WormBaseParasite"/>
        </authorList>
    </citation>
    <scope>IDENTIFICATION</scope>
</reference>
<name>A0A915J4N8_ROMCU</name>